<gene>
    <name evidence="2" type="ORF">GHK62_14100</name>
    <name evidence="3" type="ORF">GHK62_31440</name>
</gene>
<dbReference type="Gene3D" id="3.90.180.10">
    <property type="entry name" value="Medium-chain alcohol dehydrogenases, catalytic domain"/>
    <property type="match status" value="1"/>
</dbReference>
<evidence type="ECO:0000313" key="3">
    <source>
        <dbReference type="EMBL" id="MQX19078.1"/>
    </source>
</evidence>
<comment type="caution">
    <text evidence="3">The sequence shown here is derived from an EMBL/GenBank/DDBJ whole genome shotgun (WGS) entry which is preliminary data.</text>
</comment>
<dbReference type="InterPro" id="IPR011032">
    <property type="entry name" value="GroES-like_sf"/>
</dbReference>
<dbReference type="SUPFAM" id="SSF50129">
    <property type="entry name" value="GroES-like"/>
    <property type="match status" value="1"/>
</dbReference>
<dbReference type="AlphaFoldDB" id="A0A6N7LPN3"/>
<evidence type="ECO:0000313" key="2">
    <source>
        <dbReference type="EMBL" id="MQX15850.1"/>
    </source>
</evidence>
<dbReference type="EMBL" id="WITC01000129">
    <property type="protein sequence ID" value="MQX19078.1"/>
    <property type="molecule type" value="Genomic_DNA"/>
</dbReference>
<sequence length="138" mass="15142">MNRHDLFTLQGITHHPDPLWFPIILGNDGAGTLNDGTPVAIYPTVGRDDWRDNETLDPHWHIFSEFLPGTFADYIAIPRRNAHVNGGRFHSLHSLAYGVSSPFRAGGQHAGLTPAGTGRTGRHGHGTDPTRCGGRLFR</sequence>
<name>A0A6N7LPN3_SINTE</name>
<organism evidence="3 4">
    <name type="scientific">Sinorhizobium terangae</name>
    <dbReference type="NCBI Taxonomy" id="110322"/>
    <lineage>
        <taxon>Bacteria</taxon>
        <taxon>Pseudomonadati</taxon>
        <taxon>Pseudomonadota</taxon>
        <taxon>Alphaproteobacteria</taxon>
        <taxon>Hyphomicrobiales</taxon>
        <taxon>Rhizobiaceae</taxon>
        <taxon>Sinorhizobium/Ensifer group</taxon>
        <taxon>Sinorhizobium</taxon>
    </lineage>
</organism>
<dbReference type="Proteomes" id="UP000439983">
    <property type="component" value="Unassembled WGS sequence"/>
</dbReference>
<proteinExistence type="predicted"/>
<dbReference type="OrthoDB" id="7355832at2"/>
<reference evidence="3 4" key="1">
    <citation type="journal article" date="2013" name="Genome Biol.">
        <title>Comparative genomics of the core and accessory genomes of 48 Sinorhizobium strains comprising five genospecies.</title>
        <authorList>
            <person name="Sugawara M."/>
            <person name="Epstein B."/>
            <person name="Badgley B.D."/>
            <person name="Unno T."/>
            <person name="Xu L."/>
            <person name="Reese J."/>
            <person name="Gyaneshwar P."/>
            <person name="Denny R."/>
            <person name="Mudge J."/>
            <person name="Bharti A.K."/>
            <person name="Farmer A.D."/>
            <person name="May G.D."/>
            <person name="Woodward J.E."/>
            <person name="Medigue C."/>
            <person name="Vallenet D."/>
            <person name="Lajus A."/>
            <person name="Rouy Z."/>
            <person name="Martinez-Vaz B."/>
            <person name="Tiffin P."/>
            <person name="Young N.D."/>
            <person name="Sadowsky M.J."/>
        </authorList>
    </citation>
    <scope>NUCLEOTIDE SEQUENCE [LARGE SCALE GENOMIC DNA]</scope>
    <source>
        <strain evidence="3 4">USDA4894</strain>
    </source>
</reference>
<evidence type="ECO:0000256" key="1">
    <source>
        <dbReference type="SAM" id="MobiDB-lite"/>
    </source>
</evidence>
<protein>
    <submittedName>
        <fullName evidence="3">Uncharacterized protein</fullName>
    </submittedName>
</protein>
<keyword evidence="4" id="KW-1185">Reference proteome</keyword>
<accession>A0A6N7LPN3</accession>
<dbReference type="EMBL" id="WITC01000057">
    <property type="protein sequence ID" value="MQX15850.1"/>
    <property type="molecule type" value="Genomic_DNA"/>
</dbReference>
<feature type="region of interest" description="Disordered" evidence="1">
    <location>
        <begin position="114"/>
        <end position="138"/>
    </location>
</feature>
<dbReference type="RefSeq" id="WP_153439796.1">
    <property type="nucleotide sequence ID" value="NZ_CP121660.1"/>
</dbReference>
<evidence type="ECO:0000313" key="4">
    <source>
        <dbReference type="Proteomes" id="UP000439983"/>
    </source>
</evidence>